<dbReference type="EMBL" id="RQJO01000008">
    <property type="protein sequence ID" value="RRB03875.1"/>
    <property type="molecule type" value="Genomic_DNA"/>
</dbReference>
<dbReference type="SUPFAM" id="SSF55486">
    <property type="entry name" value="Metalloproteases ('zincins'), catalytic domain"/>
    <property type="match status" value="1"/>
</dbReference>
<feature type="domain" description="Peptidase M1 membrane alanine aminopeptidase" evidence="3">
    <location>
        <begin position="384"/>
        <end position="577"/>
    </location>
</feature>
<reference evidence="4 5" key="1">
    <citation type="submission" date="2018-11" db="EMBL/GenBank/DDBJ databases">
        <authorList>
            <person name="Zhou Z."/>
            <person name="Wang G."/>
        </authorList>
    </citation>
    <scope>NUCLEOTIDE SEQUENCE [LARGE SCALE GENOMIC DNA]</scope>
    <source>
        <strain evidence="4 5">KCTC52004</strain>
    </source>
</reference>
<dbReference type="GO" id="GO:0005615">
    <property type="term" value="C:extracellular space"/>
    <property type="evidence" value="ECO:0007669"/>
    <property type="project" value="TreeGrafter"/>
</dbReference>
<gene>
    <name evidence="4" type="ORF">EHT25_10080</name>
</gene>
<dbReference type="PANTHER" id="PTHR11533">
    <property type="entry name" value="PROTEASE M1 ZINC METALLOPROTEASE"/>
    <property type="match status" value="1"/>
</dbReference>
<name>A0A3P1BRZ9_9BACT</name>
<dbReference type="GO" id="GO:0070006">
    <property type="term" value="F:metalloaminopeptidase activity"/>
    <property type="evidence" value="ECO:0007669"/>
    <property type="project" value="TreeGrafter"/>
</dbReference>
<dbReference type="Pfam" id="PF01433">
    <property type="entry name" value="Peptidase_M1"/>
    <property type="match status" value="1"/>
</dbReference>
<dbReference type="InterPro" id="IPR014782">
    <property type="entry name" value="Peptidase_M1_dom"/>
</dbReference>
<dbReference type="RefSeq" id="WP_124874037.1">
    <property type="nucleotide sequence ID" value="NZ_RQJO01000008.1"/>
</dbReference>
<dbReference type="GO" id="GO:0016020">
    <property type="term" value="C:membrane"/>
    <property type="evidence" value="ECO:0007669"/>
    <property type="project" value="TreeGrafter"/>
</dbReference>
<dbReference type="AlphaFoldDB" id="A0A3P1BRZ9"/>
<keyword evidence="2" id="KW-0732">Signal</keyword>
<dbReference type="GO" id="GO:0005737">
    <property type="term" value="C:cytoplasm"/>
    <property type="evidence" value="ECO:0007669"/>
    <property type="project" value="TreeGrafter"/>
</dbReference>
<dbReference type="GO" id="GO:0008270">
    <property type="term" value="F:zinc ion binding"/>
    <property type="evidence" value="ECO:0007669"/>
    <property type="project" value="InterPro"/>
</dbReference>
<protein>
    <submittedName>
        <fullName evidence="4">M1 family peptidase</fullName>
    </submittedName>
</protein>
<sequence length="802" mass="90625">MKLRFSLLVAGLTAIVFGVKAQTPATPTYKANDRFEQMGPALPTPNTFRTASGAPGRDFFQNRADYDIKVELDDANQKIIGSEVVTYFNNSPDELKYIWLQLEQNYFEKGSIGGITGTGSVTATGTSTAALAELTTTAGHRRGKAFDGDFGYKITAVKDKTGKPLKYTINQTMMRIDLPLPLKPGQSYAFGIDWNYLITEYYGRSGYEFFPKDGNYNYFIAHWFPRMAVYDDVNGWQHKQFLGQGEFTLIFGNYKVAITVPNDHVVAASGECQNYKQVLTATQSQRLQKAATSKTPVVIVTQAEAEAAEKGKPTGKKTWIYKADNVRDFAFASSRKFIWDAMQTDVYGDGHKIWSMSVYPKEGNPLWGQYSTRAVEHTLRSYGNRTFKYPYPVAISCHATAGGGMEYPMISFNGGRPEADGTYSEATKAGMIGVIIHEVGHNFFPMIVNSDERQWAWMDEGLNTFCQYLAEKEWDYNFPTRRGEPYQIVDYMKSDQSVLSPIMTSSENVINLGSNAYAKPAAALNILRETVMGRELFDYAFKEYARRWMFKNPTPADFFRTMEDASGVDLDWFWKGWFYGVEPVDQDLVEVDWYTLNTQNPEVEKAIARAEAEAKAKTMSKIRDAATKNQTVVAKDSTMKDFYNRYDQFAVTDADKKKYEDYLATLSEGERKTLESKNNFYTLTLKNKGGLPMPVIVRMQFEDGTDSVARFPAEIWRFNDVQINKVIATSKKVTQWTLDPFQEIADIDTENNSFPRVSNPTRFQLFKQQGTGRGAAQGPNPMQQQQRSIQPPARQSGAPKNE</sequence>
<evidence type="ECO:0000313" key="5">
    <source>
        <dbReference type="Proteomes" id="UP000271925"/>
    </source>
</evidence>
<organism evidence="4 5">
    <name type="scientific">Larkinella rosea</name>
    <dbReference type="NCBI Taxonomy" id="2025312"/>
    <lineage>
        <taxon>Bacteria</taxon>
        <taxon>Pseudomonadati</taxon>
        <taxon>Bacteroidota</taxon>
        <taxon>Cytophagia</taxon>
        <taxon>Cytophagales</taxon>
        <taxon>Spirosomataceae</taxon>
        <taxon>Larkinella</taxon>
    </lineage>
</organism>
<dbReference type="CDD" id="cd09604">
    <property type="entry name" value="M1_APN_like"/>
    <property type="match status" value="1"/>
</dbReference>
<evidence type="ECO:0000259" key="3">
    <source>
        <dbReference type="Pfam" id="PF01433"/>
    </source>
</evidence>
<feature type="chain" id="PRO_5018235396" evidence="2">
    <location>
        <begin position="22"/>
        <end position="802"/>
    </location>
</feature>
<dbReference type="GO" id="GO:0043171">
    <property type="term" value="P:peptide catabolic process"/>
    <property type="evidence" value="ECO:0007669"/>
    <property type="project" value="TreeGrafter"/>
</dbReference>
<proteinExistence type="predicted"/>
<feature type="signal peptide" evidence="2">
    <location>
        <begin position="1"/>
        <end position="21"/>
    </location>
</feature>
<accession>A0A3P1BRZ9</accession>
<dbReference type="InterPro" id="IPR027268">
    <property type="entry name" value="Peptidase_M4/M1_CTD_sf"/>
</dbReference>
<comment type="caution">
    <text evidence="4">The sequence shown here is derived from an EMBL/GenBank/DDBJ whole genome shotgun (WGS) entry which is preliminary data.</text>
</comment>
<dbReference type="Gene3D" id="1.10.390.10">
    <property type="entry name" value="Neutral Protease Domain 2"/>
    <property type="match status" value="1"/>
</dbReference>
<evidence type="ECO:0000256" key="1">
    <source>
        <dbReference type="SAM" id="MobiDB-lite"/>
    </source>
</evidence>
<dbReference type="Proteomes" id="UP000271925">
    <property type="component" value="Unassembled WGS sequence"/>
</dbReference>
<evidence type="ECO:0000313" key="4">
    <source>
        <dbReference type="EMBL" id="RRB03875.1"/>
    </source>
</evidence>
<dbReference type="OrthoDB" id="9814383at2"/>
<dbReference type="PANTHER" id="PTHR11533:SF174">
    <property type="entry name" value="PUROMYCIN-SENSITIVE AMINOPEPTIDASE-RELATED"/>
    <property type="match status" value="1"/>
</dbReference>
<feature type="compositionally biased region" description="Polar residues" evidence="1">
    <location>
        <begin position="780"/>
        <end position="789"/>
    </location>
</feature>
<keyword evidence="5" id="KW-1185">Reference proteome</keyword>
<dbReference type="InterPro" id="IPR050344">
    <property type="entry name" value="Peptidase_M1_aminopeptidases"/>
</dbReference>
<dbReference type="GO" id="GO:0042277">
    <property type="term" value="F:peptide binding"/>
    <property type="evidence" value="ECO:0007669"/>
    <property type="project" value="TreeGrafter"/>
</dbReference>
<feature type="region of interest" description="Disordered" evidence="1">
    <location>
        <begin position="765"/>
        <end position="802"/>
    </location>
</feature>
<evidence type="ECO:0000256" key="2">
    <source>
        <dbReference type="SAM" id="SignalP"/>
    </source>
</evidence>